<organism evidence="1 2">
    <name type="scientific">Trichlorobacter thiogenes</name>
    <dbReference type="NCBI Taxonomy" id="115783"/>
    <lineage>
        <taxon>Bacteria</taxon>
        <taxon>Pseudomonadati</taxon>
        <taxon>Thermodesulfobacteriota</taxon>
        <taxon>Desulfuromonadia</taxon>
        <taxon>Geobacterales</taxon>
        <taxon>Geobacteraceae</taxon>
        <taxon>Trichlorobacter</taxon>
    </lineage>
</organism>
<dbReference type="EMBL" id="FUWR01000025">
    <property type="protein sequence ID" value="SKA19540.1"/>
    <property type="molecule type" value="Genomic_DNA"/>
</dbReference>
<proteinExistence type="predicted"/>
<reference evidence="2" key="1">
    <citation type="submission" date="2017-02" db="EMBL/GenBank/DDBJ databases">
        <authorList>
            <person name="Varghese N."/>
            <person name="Submissions S."/>
        </authorList>
    </citation>
    <scope>NUCLEOTIDE SEQUENCE [LARGE SCALE GENOMIC DNA]</scope>
    <source>
        <strain evidence="2">ATCC BAA-34</strain>
    </source>
</reference>
<evidence type="ECO:0000313" key="1">
    <source>
        <dbReference type="EMBL" id="SKA19540.1"/>
    </source>
</evidence>
<gene>
    <name evidence="1" type="ORF">SAMN02745119_03075</name>
</gene>
<accession>A0A1T4RU74</accession>
<dbReference type="Proteomes" id="UP000190102">
    <property type="component" value="Unassembled WGS sequence"/>
</dbReference>
<evidence type="ECO:0000313" key="2">
    <source>
        <dbReference type="Proteomes" id="UP000190102"/>
    </source>
</evidence>
<keyword evidence="2" id="KW-1185">Reference proteome</keyword>
<name>A0A1T4RU74_9BACT</name>
<dbReference type="AlphaFoldDB" id="A0A1T4RU74"/>
<sequence>MTTHQAIKKSYGVYVGPDQSGRSELYLWFNEDDRIRLSEHDVESAKELAEVINTLRHAVVGFQQAINCIGQRLLDASD</sequence>
<dbReference type="RefSeq" id="WP_078791297.1">
    <property type="nucleotide sequence ID" value="NZ_FUWR01000025.1"/>
</dbReference>
<protein>
    <submittedName>
        <fullName evidence="1">Uncharacterized protein</fullName>
    </submittedName>
</protein>